<keyword evidence="1 5" id="KW-0597">Phosphoprotein</keyword>
<dbReference type="Gene3D" id="6.10.250.690">
    <property type="match status" value="1"/>
</dbReference>
<organism evidence="10 11">
    <name type="scientific">Streptomyces boetiae</name>
    <dbReference type="NCBI Taxonomy" id="3075541"/>
    <lineage>
        <taxon>Bacteria</taxon>
        <taxon>Bacillati</taxon>
        <taxon>Actinomycetota</taxon>
        <taxon>Actinomycetes</taxon>
        <taxon>Kitasatosporales</taxon>
        <taxon>Streptomycetaceae</taxon>
        <taxon>Streptomyces</taxon>
    </lineage>
</organism>
<accession>A0ABU2L9R0</accession>
<dbReference type="SUPFAM" id="SSF46894">
    <property type="entry name" value="C-terminal effector domain of the bipartite response regulators"/>
    <property type="match status" value="1"/>
</dbReference>
<sequence length="283" mass="30722">MERTHQEKTSPPHAPASEPATAAAQDRTGHHTAPVTTPGAQRRVLVVEDDSTIVEAIATRLRAEGFLVQTAADGPAAVETAAAWHPDLLILDVMLPGFDGLEVCRRVQAQRPVPVLMLTARDDETDMLVGLGVGADDYMTKPFSLRELVARSHVLLRRVERAAVAATTPRPGSVRLGDLEIDRTQRRVRAGGKDIHLTPTEFDLLMCLARSPRAVLTREQLLAEVWDWADASGTRTVDSHVKALRRKIGAERIRTVHGVGYALETPPGFAGEPAGRSQAAREV</sequence>
<dbReference type="InterPro" id="IPR036388">
    <property type="entry name" value="WH-like_DNA-bd_sf"/>
</dbReference>
<dbReference type="EMBL" id="JAVREN010000020">
    <property type="protein sequence ID" value="MDT0308314.1"/>
    <property type="molecule type" value="Genomic_DNA"/>
</dbReference>
<evidence type="ECO:0000256" key="7">
    <source>
        <dbReference type="SAM" id="MobiDB-lite"/>
    </source>
</evidence>
<feature type="domain" description="OmpR/PhoB-type" evidence="9">
    <location>
        <begin position="171"/>
        <end position="265"/>
    </location>
</feature>
<keyword evidence="11" id="KW-1185">Reference proteome</keyword>
<evidence type="ECO:0000313" key="10">
    <source>
        <dbReference type="EMBL" id="MDT0308314.1"/>
    </source>
</evidence>
<comment type="caution">
    <text evidence="10">The sequence shown here is derived from an EMBL/GenBank/DDBJ whole genome shotgun (WGS) entry which is preliminary data.</text>
</comment>
<reference evidence="11" key="1">
    <citation type="submission" date="2023-07" db="EMBL/GenBank/DDBJ databases">
        <title>30 novel species of actinomycetes from the DSMZ collection.</title>
        <authorList>
            <person name="Nouioui I."/>
        </authorList>
    </citation>
    <scope>NUCLEOTIDE SEQUENCE [LARGE SCALE GENOMIC DNA]</scope>
    <source>
        <strain evidence="11">DSM 44917</strain>
    </source>
</reference>
<dbReference type="RefSeq" id="WP_311631259.1">
    <property type="nucleotide sequence ID" value="NZ_JAVREN010000020.1"/>
</dbReference>
<keyword evidence="4" id="KW-0804">Transcription</keyword>
<keyword evidence="3 6" id="KW-0238">DNA-binding</keyword>
<dbReference type="Proteomes" id="UP001183388">
    <property type="component" value="Unassembled WGS sequence"/>
</dbReference>
<feature type="region of interest" description="Disordered" evidence="7">
    <location>
        <begin position="1"/>
        <end position="41"/>
    </location>
</feature>
<evidence type="ECO:0000256" key="6">
    <source>
        <dbReference type="PROSITE-ProRule" id="PRU01091"/>
    </source>
</evidence>
<dbReference type="InterPro" id="IPR001867">
    <property type="entry name" value="OmpR/PhoB-type_DNA-bd"/>
</dbReference>
<feature type="domain" description="Response regulatory" evidence="8">
    <location>
        <begin position="43"/>
        <end position="156"/>
    </location>
</feature>
<dbReference type="Gene3D" id="3.40.50.2300">
    <property type="match status" value="1"/>
</dbReference>
<dbReference type="Pfam" id="PF00072">
    <property type="entry name" value="Response_reg"/>
    <property type="match status" value="1"/>
</dbReference>
<evidence type="ECO:0000256" key="5">
    <source>
        <dbReference type="PROSITE-ProRule" id="PRU00169"/>
    </source>
</evidence>
<dbReference type="InterPro" id="IPR016032">
    <property type="entry name" value="Sig_transdc_resp-reg_C-effctor"/>
</dbReference>
<dbReference type="CDD" id="cd17574">
    <property type="entry name" value="REC_OmpR"/>
    <property type="match status" value="1"/>
</dbReference>
<evidence type="ECO:0000256" key="1">
    <source>
        <dbReference type="ARBA" id="ARBA00022553"/>
    </source>
</evidence>
<evidence type="ECO:0000256" key="3">
    <source>
        <dbReference type="ARBA" id="ARBA00023125"/>
    </source>
</evidence>
<dbReference type="SMART" id="SM00448">
    <property type="entry name" value="REC"/>
    <property type="match status" value="1"/>
</dbReference>
<gene>
    <name evidence="10" type="ORF">RM780_15280</name>
</gene>
<evidence type="ECO:0000313" key="11">
    <source>
        <dbReference type="Proteomes" id="UP001183388"/>
    </source>
</evidence>
<dbReference type="PANTHER" id="PTHR48111">
    <property type="entry name" value="REGULATOR OF RPOS"/>
    <property type="match status" value="1"/>
</dbReference>
<keyword evidence="2" id="KW-0805">Transcription regulation</keyword>
<evidence type="ECO:0000259" key="9">
    <source>
        <dbReference type="PROSITE" id="PS51755"/>
    </source>
</evidence>
<dbReference type="SMART" id="SM00862">
    <property type="entry name" value="Trans_reg_C"/>
    <property type="match status" value="1"/>
</dbReference>
<dbReference type="InterPro" id="IPR011006">
    <property type="entry name" value="CheY-like_superfamily"/>
</dbReference>
<dbReference type="InterPro" id="IPR039420">
    <property type="entry name" value="WalR-like"/>
</dbReference>
<dbReference type="SUPFAM" id="SSF52172">
    <property type="entry name" value="CheY-like"/>
    <property type="match status" value="1"/>
</dbReference>
<feature type="DNA-binding region" description="OmpR/PhoB-type" evidence="6">
    <location>
        <begin position="171"/>
        <end position="265"/>
    </location>
</feature>
<dbReference type="PROSITE" id="PS51755">
    <property type="entry name" value="OMPR_PHOB"/>
    <property type="match status" value="1"/>
</dbReference>
<evidence type="ECO:0000256" key="2">
    <source>
        <dbReference type="ARBA" id="ARBA00023015"/>
    </source>
</evidence>
<proteinExistence type="predicted"/>
<dbReference type="PANTHER" id="PTHR48111:SF4">
    <property type="entry name" value="DNA-BINDING DUAL TRANSCRIPTIONAL REGULATOR OMPR"/>
    <property type="match status" value="1"/>
</dbReference>
<feature type="compositionally biased region" description="Low complexity" evidence="7">
    <location>
        <begin position="11"/>
        <end position="24"/>
    </location>
</feature>
<protein>
    <submittedName>
        <fullName evidence="10">Response regulator transcription factor</fullName>
    </submittedName>
</protein>
<evidence type="ECO:0000259" key="8">
    <source>
        <dbReference type="PROSITE" id="PS50110"/>
    </source>
</evidence>
<dbReference type="CDD" id="cd00383">
    <property type="entry name" value="trans_reg_C"/>
    <property type="match status" value="1"/>
</dbReference>
<feature type="compositionally biased region" description="Basic and acidic residues" evidence="7">
    <location>
        <begin position="1"/>
        <end position="10"/>
    </location>
</feature>
<feature type="modified residue" description="4-aspartylphosphate" evidence="5">
    <location>
        <position position="92"/>
    </location>
</feature>
<dbReference type="Pfam" id="PF00486">
    <property type="entry name" value="Trans_reg_C"/>
    <property type="match status" value="1"/>
</dbReference>
<name>A0ABU2L9R0_9ACTN</name>
<evidence type="ECO:0000256" key="4">
    <source>
        <dbReference type="ARBA" id="ARBA00023163"/>
    </source>
</evidence>
<dbReference type="InterPro" id="IPR001789">
    <property type="entry name" value="Sig_transdc_resp-reg_receiver"/>
</dbReference>
<dbReference type="Gene3D" id="1.10.10.10">
    <property type="entry name" value="Winged helix-like DNA-binding domain superfamily/Winged helix DNA-binding domain"/>
    <property type="match status" value="1"/>
</dbReference>
<dbReference type="PROSITE" id="PS50110">
    <property type="entry name" value="RESPONSE_REGULATORY"/>
    <property type="match status" value="1"/>
</dbReference>